<dbReference type="Proteomes" id="UP000183982">
    <property type="component" value="Unassembled WGS sequence"/>
</dbReference>
<dbReference type="STRING" id="1470563.SAMN05444000_10529"/>
<dbReference type="OrthoDB" id="8420038at2"/>
<dbReference type="InterPro" id="IPR022201">
    <property type="entry name" value="DUF3726"/>
</dbReference>
<organism evidence="1 2">
    <name type="scientific">Shimia gijangensis</name>
    <dbReference type="NCBI Taxonomy" id="1470563"/>
    <lineage>
        <taxon>Bacteria</taxon>
        <taxon>Pseudomonadati</taxon>
        <taxon>Pseudomonadota</taxon>
        <taxon>Alphaproteobacteria</taxon>
        <taxon>Rhodobacterales</taxon>
        <taxon>Roseobacteraceae</taxon>
    </lineage>
</organism>
<dbReference type="AlphaFoldDB" id="A0A1M6GHB2"/>
<evidence type="ECO:0000313" key="1">
    <source>
        <dbReference type="EMBL" id="SHJ09347.1"/>
    </source>
</evidence>
<dbReference type="RefSeq" id="WP_073250572.1">
    <property type="nucleotide sequence ID" value="NZ_FQZQ01000005.1"/>
</dbReference>
<protein>
    <recommendedName>
        <fullName evidence="3">DUF3726 domain-containing protein</fullName>
    </recommendedName>
</protein>
<proteinExistence type="predicted"/>
<name>A0A1M6GHB2_9RHOB</name>
<sequence length="210" mass="21811">MTFAMNEVEATAKRATRGAGYVWGLAEEAAKATRWLCVHGFDGASELAATLNRGMAKTAADHTPVDPMTDWQASDVLCPLTSGASLSDFASRLKDAPLVLRNVASPAMLLPFAAMAARQLDGALTLKTDGFTATFDPQGFGCDGACPEVASMVSIQTGGSVSQPTALLDRASPSPAAWATLNAYAHKTFAPATEESRRLGAGGAELTDND</sequence>
<reference evidence="2" key="1">
    <citation type="submission" date="2016-11" db="EMBL/GenBank/DDBJ databases">
        <authorList>
            <person name="Varghese N."/>
            <person name="Submissions S."/>
        </authorList>
    </citation>
    <scope>NUCLEOTIDE SEQUENCE [LARGE SCALE GENOMIC DNA]</scope>
    <source>
        <strain evidence="2">DSM 100564</strain>
    </source>
</reference>
<evidence type="ECO:0000313" key="2">
    <source>
        <dbReference type="Proteomes" id="UP000183982"/>
    </source>
</evidence>
<dbReference type="Pfam" id="PF12525">
    <property type="entry name" value="DUF3726"/>
    <property type="match status" value="1"/>
</dbReference>
<accession>A0A1M6GHB2</accession>
<gene>
    <name evidence="1" type="ORF">SAMN05444000_10529</name>
</gene>
<dbReference type="EMBL" id="FQZQ01000005">
    <property type="protein sequence ID" value="SHJ09347.1"/>
    <property type="molecule type" value="Genomic_DNA"/>
</dbReference>
<keyword evidence="2" id="KW-1185">Reference proteome</keyword>
<evidence type="ECO:0008006" key="3">
    <source>
        <dbReference type="Google" id="ProtNLM"/>
    </source>
</evidence>